<gene>
    <name evidence="1" type="ORF">FHR86_000505</name>
</gene>
<organism evidence="1 2">
    <name type="scientific">Paenarthrobacter ilicis</name>
    <dbReference type="NCBI Taxonomy" id="43665"/>
    <lineage>
        <taxon>Bacteria</taxon>
        <taxon>Bacillati</taxon>
        <taxon>Actinomycetota</taxon>
        <taxon>Actinomycetes</taxon>
        <taxon>Micrococcales</taxon>
        <taxon>Micrococcaceae</taxon>
        <taxon>Paenarthrobacter</taxon>
    </lineage>
</organism>
<accession>A0ABX0TCI5</accession>
<dbReference type="Proteomes" id="UP000802392">
    <property type="component" value="Unassembled WGS sequence"/>
</dbReference>
<proteinExistence type="predicted"/>
<reference evidence="1 2" key="1">
    <citation type="submission" date="2020-03" db="EMBL/GenBank/DDBJ databases">
        <title>Genomic Encyclopedia of Type Strains, Phase III (KMG-III): the genomes of soil and plant-associated and newly described type strains.</title>
        <authorList>
            <person name="Whitman W."/>
        </authorList>
    </citation>
    <scope>NUCLEOTIDE SEQUENCE [LARGE SCALE GENOMIC DNA]</scope>
    <source>
        <strain evidence="1 2">CECT 4207</strain>
    </source>
</reference>
<protein>
    <submittedName>
        <fullName evidence="1">Uncharacterized protein</fullName>
    </submittedName>
</protein>
<dbReference type="EMBL" id="JAAOZD010000001">
    <property type="protein sequence ID" value="NIJ00207.1"/>
    <property type="molecule type" value="Genomic_DNA"/>
</dbReference>
<evidence type="ECO:0000313" key="1">
    <source>
        <dbReference type="EMBL" id="NIJ00207.1"/>
    </source>
</evidence>
<sequence length="71" mass="8041">MIVDRHVGWDTNSDYLTRLCVVGNMPVKKVDAPAERAGASDVALGHWDRRLMNDSRATLLFWSGRISQPRM</sequence>
<name>A0ABX0TCI5_9MICC</name>
<comment type="caution">
    <text evidence="1">The sequence shown here is derived from an EMBL/GenBank/DDBJ whole genome shotgun (WGS) entry which is preliminary data.</text>
</comment>
<keyword evidence="2" id="KW-1185">Reference proteome</keyword>
<evidence type="ECO:0000313" key="2">
    <source>
        <dbReference type="Proteomes" id="UP000802392"/>
    </source>
</evidence>